<evidence type="ECO:0000313" key="13">
    <source>
        <dbReference type="Proteomes" id="UP000640489"/>
    </source>
</evidence>
<dbReference type="PANTHER" id="PTHR21363">
    <property type="entry name" value="PREPHENATE DEHYDROGENASE"/>
    <property type="match status" value="1"/>
</dbReference>
<evidence type="ECO:0000256" key="4">
    <source>
        <dbReference type="ARBA" id="ARBA00016891"/>
    </source>
</evidence>
<dbReference type="GO" id="GO:0004665">
    <property type="term" value="F:prephenate dehydrogenase (NADP+) activity"/>
    <property type="evidence" value="ECO:0007669"/>
    <property type="project" value="InterPro"/>
</dbReference>
<comment type="caution">
    <text evidence="12">The sequence shown here is derived from an EMBL/GenBank/DDBJ whole genome shotgun (WGS) entry which is preliminary data.</text>
</comment>
<dbReference type="InterPro" id="IPR046825">
    <property type="entry name" value="PDH_C"/>
</dbReference>
<evidence type="ECO:0000313" key="12">
    <source>
        <dbReference type="EMBL" id="MBF4765098.1"/>
    </source>
</evidence>
<dbReference type="GO" id="GO:0008977">
    <property type="term" value="F:prephenate dehydrogenase (NAD+) activity"/>
    <property type="evidence" value="ECO:0007669"/>
    <property type="project" value="UniProtKB-EC"/>
</dbReference>
<organism evidence="12 13">
    <name type="scientific">Nocardioides islandensis</name>
    <dbReference type="NCBI Taxonomy" id="433663"/>
    <lineage>
        <taxon>Bacteria</taxon>
        <taxon>Bacillati</taxon>
        <taxon>Actinomycetota</taxon>
        <taxon>Actinomycetes</taxon>
        <taxon>Propionibacteriales</taxon>
        <taxon>Nocardioidaceae</taxon>
        <taxon>Nocardioides</taxon>
    </lineage>
</organism>
<keyword evidence="8" id="KW-0028">Amino-acid biosynthesis</keyword>
<evidence type="ECO:0000256" key="7">
    <source>
        <dbReference type="ARBA" id="ARBA00023027"/>
    </source>
</evidence>
<dbReference type="RefSeq" id="WP_194708288.1">
    <property type="nucleotide sequence ID" value="NZ_JADKPN010000013.1"/>
</dbReference>
<comment type="pathway">
    <text evidence="1">Amino-acid biosynthesis; L-tyrosine biosynthesis; (4-hydroxyphenyl)pyruvate from prephenate (NAD(+) route): step 1/1.</text>
</comment>
<dbReference type="NCBIfam" id="NF005112">
    <property type="entry name" value="PRK06545.2-4"/>
    <property type="match status" value="1"/>
</dbReference>
<dbReference type="InterPro" id="IPR046826">
    <property type="entry name" value="PDH_N"/>
</dbReference>
<dbReference type="EMBL" id="JADKPN010000013">
    <property type="protein sequence ID" value="MBF4765098.1"/>
    <property type="molecule type" value="Genomic_DNA"/>
</dbReference>
<dbReference type="Pfam" id="PF02153">
    <property type="entry name" value="PDH_N"/>
    <property type="match status" value="1"/>
</dbReference>
<dbReference type="InterPro" id="IPR008927">
    <property type="entry name" value="6-PGluconate_DH-like_C_sf"/>
</dbReference>
<reference evidence="12" key="1">
    <citation type="submission" date="2020-11" db="EMBL/GenBank/DDBJ databases">
        <title>Nocardioides sp. nov., isolated from Soil of Cynanchum wilfordii Hemsley rhizosphere.</title>
        <authorList>
            <person name="Lee J.-S."/>
            <person name="Suh M.K."/>
            <person name="Kim J.-S."/>
        </authorList>
    </citation>
    <scope>NUCLEOTIDE SEQUENCE</scope>
    <source>
        <strain evidence="12">KCTC 19275</strain>
    </source>
</reference>
<dbReference type="GO" id="GO:0006571">
    <property type="term" value="P:tyrosine biosynthetic process"/>
    <property type="evidence" value="ECO:0007669"/>
    <property type="project" value="UniProtKB-KW"/>
</dbReference>
<accession>A0A930VHR2</accession>
<sequence>MAEGRLQGPVLVVGAGLLGTSLGLTLTKLGVPVWLRDTSSEHLRTALGLGAGQIAPDIAPPPQLVVVAVPPDVIGETLRWALTHHPQAVVTDVGSIKTGPLEQLRARGSQGLARYVGGHPMAGSERSGPLAASAALFDGRPWAVTPHQDSSADAVELVLELVRMTGATPVRMSPDEHDRAVARTSHLPHLLASLVAGRLVDAPPGHLALSGQGVRDVTRVAAGDPDLWQQIVTGNAPAVVHLLGEVRDQLDELIAAVSKGKRKELTAILEQGVAGTTAIPGKHGGPARQTASVFVSVPDHPGELARLFADAGASGVNIEDVRIDHDPGRPTGLVELLVAPDMEEHLLTSLESRGWVTHR</sequence>
<gene>
    <name evidence="12" type="ORF">ISU07_18355</name>
</gene>
<dbReference type="PROSITE" id="PS51671">
    <property type="entry name" value="ACT"/>
    <property type="match status" value="1"/>
</dbReference>
<dbReference type="InterPro" id="IPR036291">
    <property type="entry name" value="NAD(P)-bd_dom_sf"/>
</dbReference>
<evidence type="ECO:0000256" key="1">
    <source>
        <dbReference type="ARBA" id="ARBA00005067"/>
    </source>
</evidence>
<dbReference type="SUPFAM" id="SSF55021">
    <property type="entry name" value="ACT-like"/>
    <property type="match status" value="1"/>
</dbReference>
<keyword evidence="6 12" id="KW-0560">Oxidoreductase</keyword>
<keyword evidence="13" id="KW-1185">Reference proteome</keyword>
<dbReference type="Gene3D" id="1.10.3660.10">
    <property type="entry name" value="6-phosphogluconate dehydrogenase C-terminal like domain"/>
    <property type="match status" value="1"/>
</dbReference>
<evidence type="ECO:0000256" key="6">
    <source>
        <dbReference type="ARBA" id="ARBA00023002"/>
    </source>
</evidence>
<proteinExistence type="inferred from homology"/>
<comment type="catalytic activity">
    <reaction evidence="9">
        <text>prephenate + NAD(+) = 3-(4-hydroxyphenyl)pyruvate + CO2 + NADH</text>
        <dbReference type="Rhea" id="RHEA:13869"/>
        <dbReference type="ChEBI" id="CHEBI:16526"/>
        <dbReference type="ChEBI" id="CHEBI:29934"/>
        <dbReference type="ChEBI" id="CHEBI:36242"/>
        <dbReference type="ChEBI" id="CHEBI:57540"/>
        <dbReference type="ChEBI" id="CHEBI:57945"/>
        <dbReference type="EC" id="1.3.1.12"/>
    </reaction>
</comment>
<dbReference type="EC" id="1.3.1.12" evidence="3"/>
<evidence type="ECO:0000256" key="2">
    <source>
        <dbReference type="ARBA" id="ARBA00007964"/>
    </source>
</evidence>
<comment type="similarity">
    <text evidence="2">Belongs to the prephenate/arogenate dehydrogenase family.</text>
</comment>
<evidence type="ECO:0000256" key="3">
    <source>
        <dbReference type="ARBA" id="ARBA00012068"/>
    </source>
</evidence>
<keyword evidence="7" id="KW-0520">NAD</keyword>
<dbReference type="AlphaFoldDB" id="A0A930VHR2"/>
<dbReference type="Proteomes" id="UP000640489">
    <property type="component" value="Unassembled WGS sequence"/>
</dbReference>
<dbReference type="Pfam" id="PF20463">
    <property type="entry name" value="PDH_C"/>
    <property type="match status" value="1"/>
</dbReference>
<dbReference type="NCBIfam" id="NF005111">
    <property type="entry name" value="PRK06545.2-3"/>
    <property type="match status" value="1"/>
</dbReference>
<dbReference type="SUPFAM" id="SSF51735">
    <property type="entry name" value="NAD(P)-binding Rossmann-fold domains"/>
    <property type="match status" value="1"/>
</dbReference>
<evidence type="ECO:0000259" key="10">
    <source>
        <dbReference type="PROSITE" id="PS51176"/>
    </source>
</evidence>
<dbReference type="InterPro" id="IPR002912">
    <property type="entry name" value="ACT_dom"/>
</dbReference>
<dbReference type="InterPro" id="IPR050812">
    <property type="entry name" value="Preph/Arog_dehydrog"/>
</dbReference>
<name>A0A930VHR2_9ACTN</name>
<evidence type="ECO:0000256" key="5">
    <source>
        <dbReference type="ARBA" id="ARBA00022498"/>
    </source>
</evidence>
<dbReference type="SUPFAM" id="SSF48179">
    <property type="entry name" value="6-phosphogluconate dehydrogenase C-terminal domain-like"/>
    <property type="match status" value="1"/>
</dbReference>
<evidence type="ECO:0000259" key="11">
    <source>
        <dbReference type="PROSITE" id="PS51671"/>
    </source>
</evidence>
<dbReference type="InterPro" id="IPR045865">
    <property type="entry name" value="ACT-like_dom_sf"/>
</dbReference>
<dbReference type="GO" id="GO:0070403">
    <property type="term" value="F:NAD+ binding"/>
    <property type="evidence" value="ECO:0007669"/>
    <property type="project" value="InterPro"/>
</dbReference>
<dbReference type="InterPro" id="IPR003099">
    <property type="entry name" value="Prephen_DH"/>
</dbReference>
<evidence type="ECO:0000256" key="9">
    <source>
        <dbReference type="ARBA" id="ARBA00049260"/>
    </source>
</evidence>
<dbReference type="PANTHER" id="PTHR21363:SF0">
    <property type="entry name" value="PREPHENATE DEHYDROGENASE [NADP(+)]"/>
    <property type="match status" value="1"/>
</dbReference>
<dbReference type="PROSITE" id="PS51176">
    <property type="entry name" value="PDH_ADH"/>
    <property type="match status" value="1"/>
</dbReference>
<evidence type="ECO:0000256" key="8">
    <source>
        <dbReference type="ARBA" id="ARBA00023141"/>
    </source>
</evidence>
<protein>
    <recommendedName>
        <fullName evidence="4">Prephenate dehydrogenase</fullName>
        <ecNumber evidence="3">1.3.1.12</ecNumber>
    </recommendedName>
</protein>
<dbReference type="Gene3D" id="3.40.50.720">
    <property type="entry name" value="NAD(P)-binding Rossmann-like Domain"/>
    <property type="match status" value="1"/>
</dbReference>
<keyword evidence="5" id="KW-0827">Tyrosine biosynthesis</keyword>
<feature type="domain" description="Prephenate/arogenate dehydrogenase" evidence="10">
    <location>
        <begin position="8"/>
        <end position="287"/>
    </location>
</feature>
<feature type="domain" description="ACT" evidence="11">
    <location>
        <begin position="292"/>
        <end position="359"/>
    </location>
</feature>
<keyword evidence="8" id="KW-0057">Aromatic amino acid biosynthesis</keyword>